<evidence type="ECO:0008006" key="4">
    <source>
        <dbReference type="Google" id="ProtNLM"/>
    </source>
</evidence>
<keyword evidence="1" id="KW-0472">Membrane</keyword>
<keyword evidence="1" id="KW-1133">Transmembrane helix</keyword>
<sequence>MKKSWIAMLASFSCLLITTVVFYAAKDQYGDPFYSFLDDQKGSFLEKNMIIWTLLLLSLSAIGLFVSLIIIIMNANGNNSFNKIANYAHLLVGVVIFIDLIMILIVGIGLKSSDKEVILFLTFISLFSLAVVGTTAWVAKDEFTEV</sequence>
<dbReference type="Proteomes" id="UP000018550">
    <property type="component" value="Chromosome"/>
</dbReference>
<organism evidence="2 3">
    <name type="scientific">Spiroplasma apis B31</name>
    <dbReference type="NCBI Taxonomy" id="1276258"/>
    <lineage>
        <taxon>Bacteria</taxon>
        <taxon>Bacillati</taxon>
        <taxon>Mycoplasmatota</taxon>
        <taxon>Mollicutes</taxon>
        <taxon>Entomoplasmatales</taxon>
        <taxon>Spiroplasmataceae</taxon>
        <taxon>Spiroplasma</taxon>
    </lineage>
</organism>
<proteinExistence type="predicted"/>
<dbReference type="HOGENOM" id="CLU_1814618_0_0_14"/>
<dbReference type="EMBL" id="CP006682">
    <property type="protein sequence ID" value="AHB36140.1"/>
    <property type="molecule type" value="Genomic_DNA"/>
</dbReference>
<keyword evidence="1" id="KW-0812">Transmembrane</keyword>
<feature type="transmembrane region" description="Helical" evidence="1">
    <location>
        <begin position="117"/>
        <end position="139"/>
    </location>
</feature>
<evidence type="ECO:0000313" key="2">
    <source>
        <dbReference type="EMBL" id="AHB36140.1"/>
    </source>
</evidence>
<keyword evidence="3" id="KW-1185">Reference proteome</keyword>
<dbReference type="KEGG" id="sapi:SAPIS_v1c02940"/>
<feature type="transmembrane region" description="Helical" evidence="1">
    <location>
        <begin position="87"/>
        <end position="110"/>
    </location>
</feature>
<dbReference type="PATRIC" id="fig|1276258.3.peg.289"/>
<reference evidence="2 3" key="1">
    <citation type="journal article" date="2014" name="Genome Announc.">
        <title>Complete Genome Sequence of Spiroplasma apis B31T (ATCC 33834), a Bacterium Associated with May Disease of Honeybees (Apis mellifera).</title>
        <authorList>
            <person name="Ku C."/>
            <person name="Lo W.S."/>
            <person name="Chen L.L."/>
            <person name="Kuo C.H."/>
        </authorList>
    </citation>
    <scope>NUCLEOTIDE SEQUENCE [LARGE SCALE GENOMIC DNA]</scope>
    <source>
        <strain evidence="2">B31</strain>
    </source>
</reference>
<protein>
    <recommendedName>
        <fullName evidence="4">Transmembrane protein</fullName>
    </recommendedName>
</protein>
<dbReference type="AlphaFoldDB" id="V5RK18"/>
<name>V5RK18_SPIAP</name>
<feature type="transmembrane region" description="Helical" evidence="1">
    <location>
        <begin position="6"/>
        <end position="25"/>
    </location>
</feature>
<evidence type="ECO:0000313" key="3">
    <source>
        <dbReference type="Proteomes" id="UP000018550"/>
    </source>
</evidence>
<accession>V5RK18</accession>
<evidence type="ECO:0000256" key="1">
    <source>
        <dbReference type="SAM" id="Phobius"/>
    </source>
</evidence>
<feature type="transmembrane region" description="Helical" evidence="1">
    <location>
        <begin position="50"/>
        <end position="75"/>
    </location>
</feature>
<dbReference type="RefSeq" id="WP_023789074.1">
    <property type="nucleotide sequence ID" value="NC_022998.1"/>
</dbReference>
<gene>
    <name evidence="2" type="ORF">SAPIS_v1c02940</name>
</gene>